<dbReference type="Proteomes" id="UP000076552">
    <property type="component" value="Unassembled WGS sequence"/>
</dbReference>
<evidence type="ECO:0000256" key="4">
    <source>
        <dbReference type="ARBA" id="ARBA00022964"/>
    </source>
</evidence>
<dbReference type="PROSITE" id="PS00083">
    <property type="entry name" value="INTRADIOL_DIOXYGENAS"/>
    <property type="match status" value="1"/>
</dbReference>
<evidence type="ECO:0000256" key="7">
    <source>
        <dbReference type="SAM" id="MobiDB-lite"/>
    </source>
</evidence>
<keyword evidence="5" id="KW-0560">Oxidoreductase</keyword>
<evidence type="ECO:0000256" key="1">
    <source>
        <dbReference type="ARBA" id="ARBA00001965"/>
    </source>
</evidence>
<comment type="cofactor">
    <cofactor evidence="1">
        <name>Fe(3+)</name>
        <dbReference type="ChEBI" id="CHEBI:29034"/>
    </cofactor>
</comment>
<feature type="domain" description="Intradiol ring-cleavage dioxygenases" evidence="8">
    <location>
        <begin position="173"/>
        <end position="201"/>
    </location>
</feature>
<dbReference type="PANTHER" id="PTHR33711">
    <property type="entry name" value="DIOXYGENASE, PUTATIVE (AFU_ORTHOLOGUE AFUA_2G02910)-RELATED"/>
    <property type="match status" value="1"/>
</dbReference>
<dbReference type="InterPro" id="IPR007535">
    <property type="entry name" value="Catechol_dOase_N"/>
</dbReference>
<evidence type="ECO:0000259" key="8">
    <source>
        <dbReference type="PROSITE" id="PS00083"/>
    </source>
</evidence>
<evidence type="ECO:0000313" key="9">
    <source>
        <dbReference type="EMBL" id="KZL71123.1"/>
    </source>
</evidence>
<evidence type="ECO:0000256" key="6">
    <source>
        <dbReference type="ARBA" id="ARBA00023004"/>
    </source>
</evidence>
<dbReference type="Gene3D" id="2.60.130.10">
    <property type="entry name" value="Aromatic compound dioxygenase"/>
    <property type="match status" value="1"/>
</dbReference>
<keyword evidence="10" id="KW-1185">Reference proteome</keyword>
<proteinExistence type="inferred from homology"/>
<dbReference type="AlphaFoldDB" id="A0A166SS82"/>
<dbReference type="STRING" id="708197.A0A166SS82"/>
<evidence type="ECO:0000256" key="5">
    <source>
        <dbReference type="ARBA" id="ARBA00023002"/>
    </source>
</evidence>
<dbReference type="GO" id="GO:0008199">
    <property type="term" value="F:ferric iron binding"/>
    <property type="evidence" value="ECO:0007669"/>
    <property type="project" value="InterPro"/>
</dbReference>
<accession>A0A166SS82</accession>
<feature type="non-terminal residue" evidence="9">
    <location>
        <position position="408"/>
    </location>
</feature>
<sequence length="408" mass="45291">MLTSEPNSVSRTMADRNGSGTANDNGPALAEKAVYDPAFTDRVIAATGPHANPRLAQIMPSLLRHLHDFAREVDLTVGEWMAGVQMINEAGQMSNDSRNETQLLCDILGLESLVDEITSKQLRLKTTSSLETNPTSSAILGPFYRYDAPILPNGSSIVSSLEPPGYQKASTHLYGRVLDQHGQPVKGAIVDIWHTAPNGMYEQQDAEQPDMDLRGRFRTDDEGRYSLYCLKPVPYPVPNDGPGGRLLELLDRHPYRPAHLHFIVSADGHRPITTQLFDREGKYLEDDSVFAVKEDLIVEYKPTESDPKARWTLEYDFVLCRAERLFGNFHKGGEGSAALRASKQWLGRDMEANMVGPLASVSVVLGYHDELTKTRNQAMLRAVLAALFLGSLHKCKYHAWETSQITDG</sequence>
<dbReference type="InterPro" id="IPR000627">
    <property type="entry name" value="Intradiol_dOase_C"/>
</dbReference>
<name>A0A166SS82_9PEZI</name>
<comment type="similarity">
    <text evidence="2">Belongs to the intradiol ring-cleavage dioxygenase family.</text>
</comment>
<evidence type="ECO:0000313" key="10">
    <source>
        <dbReference type="Proteomes" id="UP000076552"/>
    </source>
</evidence>
<dbReference type="CDD" id="cd03461">
    <property type="entry name" value="1_2-HQD"/>
    <property type="match status" value="1"/>
</dbReference>
<dbReference type="InterPro" id="IPR050770">
    <property type="entry name" value="Intradiol_RC_Dioxygenase"/>
</dbReference>
<dbReference type="SUPFAM" id="SSF49482">
    <property type="entry name" value="Aromatic compound dioxygenase"/>
    <property type="match status" value="1"/>
</dbReference>
<protein>
    <submittedName>
        <fullName evidence="9">Catechol 1,2-dioxygenase 1</fullName>
    </submittedName>
</protein>
<comment type="caution">
    <text evidence="9">The sequence shown here is derived from an EMBL/GenBank/DDBJ whole genome shotgun (WGS) entry which is preliminary data.</text>
</comment>
<dbReference type="GO" id="GO:0009712">
    <property type="term" value="P:catechol-containing compound metabolic process"/>
    <property type="evidence" value="ECO:0007669"/>
    <property type="project" value="InterPro"/>
</dbReference>
<dbReference type="InterPro" id="IPR039390">
    <property type="entry name" value="1_2-HQD/HQD"/>
</dbReference>
<organism evidence="9 10">
    <name type="scientific">Colletotrichum tofieldiae</name>
    <dbReference type="NCBI Taxonomy" id="708197"/>
    <lineage>
        <taxon>Eukaryota</taxon>
        <taxon>Fungi</taxon>
        <taxon>Dikarya</taxon>
        <taxon>Ascomycota</taxon>
        <taxon>Pezizomycotina</taxon>
        <taxon>Sordariomycetes</taxon>
        <taxon>Hypocreomycetidae</taxon>
        <taxon>Glomerellales</taxon>
        <taxon>Glomerellaceae</taxon>
        <taxon>Colletotrichum</taxon>
        <taxon>Colletotrichum spaethianum species complex</taxon>
    </lineage>
</organism>
<keyword evidence="6" id="KW-0408">Iron</keyword>
<evidence type="ECO:0000256" key="2">
    <source>
        <dbReference type="ARBA" id="ARBA00007825"/>
    </source>
</evidence>
<gene>
    <name evidence="9" type="ORF">CT0861_09114</name>
</gene>
<feature type="compositionally biased region" description="Polar residues" evidence="7">
    <location>
        <begin position="1"/>
        <end position="11"/>
    </location>
</feature>
<dbReference type="Pfam" id="PF00775">
    <property type="entry name" value="Dioxygenase_C"/>
    <property type="match status" value="1"/>
</dbReference>
<reference evidence="9 10" key="1">
    <citation type="submission" date="2015-06" db="EMBL/GenBank/DDBJ databases">
        <title>Survival trade-offs in plant roots during colonization by closely related pathogenic and mutualistic fungi.</title>
        <authorList>
            <person name="Hacquard S."/>
            <person name="Kracher B."/>
            <person name="Hiruma K."/>
            <person name="Weinman A."/>
            <person name="Muench P."/>
            <person name="Garrido Oter R."/>
            <person name="Ver Loren van Themaat E."/>
            <person name="Dallerey J.-F."/>
            <person name="Damm U."/>
            <person name="Henrissat B."/>
            <person name="Lespinet O."/>
            <person name="Thon M."/>
            <person name="Kemen E."/>
            <person name="McHardy A.C."/>
            <person name="Schulze-Lefert P."/>
            <person name="O'Connell R.J."/>
        </authorList>
    </citation>
    <scope>NUCLEOTIDE SEQUENCE [LARGE SCALE GENOMIC DNA]</scope>
    <source>
        <strain evidence="9 10">0861</strain>
    </source>
</reference>
<dbReference type="Pfam" id="PF04444">
    <property type="entry name" value="Dioxygenase_N"/>
    <property type="match status" value="1"/>
</dbReference>
<keyword evidence="4 9" id="KW-0223">Dioxygenase</keyword>
<keyword evidence="3" id="KW-0479">Metal-binding</keyword>
<dbReference type="EMBL" id="LFIV01000078">
    <property type="protein sequence ID" value="KZL71123.1"/>
    <property type="molecule type" value="Genomic_DNA"/>
</dbReference>
<dbReference type="PANTHER" id="PTHR33711:SF7">
    <property type="entry name" value="INTRADIOL RING-CLEAVAGE DIOXYGENASES DOMAIN-CONTAINING PROTEIN-RELATED"/>
    <property type="match status" value="1"/>
</dbReference>
<dbReference type="GO" id="GO:0018576">
    <property type="term" value="F:catechol 1,2-dioxygenase activity"/>
    <property type="evidence" value="ECO:0007669"/>
    <property type="project" value="InterPro"/>
</dbReference>
<dbReference type="InterPro" id="IPR015889">
    <property type="entry name" value="Intradiol_dOase_core"/>
</dbReference>
<evidence type="ECO:0000256" key="3">
    <source>
        <dbReference type="ARBA" id="ARBA00022723"/>
    </source>
</evidence>
<feature type="region of interest" description="Disordered" evidence="7">
    <location>
        <begin position="1"/>
        <end position="28"/>
    </location>
</feature>